<dbReference type="AlphaFoldDB" id="A0A9P0GHV2"/>
<accession>A0A9P0GHV2</accession>
<dbReference type="Proteomes" id="UP001153737">
    <property type="component" value="Chromosome 1"/>
</dbReference>
<evidence type="ECO:0000256" key="1">
    <source>
        <dbReference type="ARBA" id="ARBA00008308"/>
    </source>
</evidence>
<evidence type="ECO:0000313" key="2">
    <source>
        <dbReference type="EMBL" id="CAH1117290.1"/>
    </source>
</evidence>
<reference evidence="2" key="1">
    <citation type="submission" date="2022-01" db="EMBL/GenBank/DDBJ databases">
        <authorList>
            <person name="King R."/>
        </authorList>
    </citation>
    <scope>NUCLEOTIDE SEQUENCE</scope>
</reference>
<evidence type="ECO:0000313" key="3">
    <source>
        <dbReference type="Proteomes" id="UP001153737"/>
    </source>
</evidence>
<dbReference type="PANTHER" id="PTHR20974">
    <property type="entry name" value="UPF0585 PROTEIN CG18661"/>
    <property type="match status" value="1"/>
</dbReference>
<gene>
    <name evidence="2" type="ORF">PHAECO_LOCUS1286</name>
</gene>
<name>A0A9P0GHV2_PHACE</name>
<dbReference type="Gene3D" id="3.40.50.150">
    <property type="entry name" value="Vaccinia Virus protein VP39"/>
    <property type="match status" value="1"/>
</dbReference>
<dbReference type="InterPro" id="IPR010342">
    <property type="entry name" value="DUF938"/>
</dbReference>
<comment type="similarity">
    <text evidence="1">Belongs to the UPF0585 family.</text>
</comment>
<dbReference type="OrthoDB" id="10258744at2759"/>
<evidence type="ECO:0008006" key="4">
    <source>
        <dbReference type="Google" id="ProtNLM"/>
    </source>
</evidence>
<sequence>MKQKNLYIFDISTQRQMQLLIKHFSSGLIRMSRKINYPSADRNKTPILEVLQKHIDHTVEGKVLEISSGTGQHLAHFAPNFPKLTFQPTEVETSLFDSIDAYADDVPTKNVKKALFVNVMEDFAKWGLAGDFDYVINVNMIHVTPFSCSIGLFKNVSEALKPKGLLFTYGAYANNGVLEPQSNRDFDRNIRLKDPNCGVRDIQDLVKVAETYGIKLVCIYDLPANNKCLVWEKLMENV</sequence>
<protein>
    <recommendedName>
        <fullName evidence="4">Methyltransferase-like 26</fullName>
    </recommendedName>
</protein>
<organism evidence="2 3">
    <name type="scientific">Phaedon cochleariae</name>
    <name type="common">Mustard beetle</name>
    <dbReference type="NCBI Taxonomy" id="80249"/>
    <lineage>
        <taxon>Eukaryota</taxon>
        <taxon>Metazoa</taxon>
        <taxon>Ecdysozoa</taxon>
        <taxon>Arthropoda</taxon>
        <taxon>Hexapoda</taxon>
        <taxon>Insecta</taxon>
        <taxon>Pterygota</taxon>
        <taxon>Neoptera</taxon>
        <taxon>Endopterygota</taxon>
        <taxon>Coleoptera</taxon>
        <taxon>Polyphaga</taxon>
        <taxon>Cucujiformia</taxon>
        <taxon>Chrysomeloidea</taxon>
        <taxon>Chrysomelidae</taxon>
        <taxon>Chrysomelinae</taxon>
        <taxon>Chrysomelini</taxon>
        <taxon>Phaedon</taxon>
    </lineage>
</organism>
<dbReference type="InterPro" id="IPR029063">
    <property type="entry name" value="SAM-dependent_MTases_sf"/>
</dbReference>
<reference evidence="2" key="2">
    <citation type="submission" date="2022-10" db="EMBL/GenBank/DDBJ databases">
        <authorList>
            <consortium name="ENA_rothamsted_submissions"/>
            <consortium name="culmorum"/>
            <person name="King R."/>
        </authorList>
    </citation>
    <scope>NUCLEOTIDE SEQUENCE</scope>
</reference>
<dbReference type="PANTHER" id="PTHR20974:SF0">
    <property type="entry name" value="UPF0585 PROTEIN CG18661"/>
    <property type="match status" value="1"/>
</dbReference>
<dbReference type="EMBL" id="OU896707">
    <property type="protein sequence ID" value="CAH1117290.1"/>
    <property type="molecule type" value="Genomic_DNA"/>
</dbReference>
<dbReference type="Pfam" id="PF06080">
    <property type="entry name" value="DUF938"/>
    <property type="match status" value="1"/>
</dbReference>
<proteinExistence type="inferred from homology"/>
<dbReference type="SUPFAM" id="SSF53335">
    <property type="entry name" value="S-adenosyl-L-methionine-dependent methyltransferases"/>
    <property type="match status" value="1"/>
</dbReference>
<keyword evidence="3" id="KW-1185">Reference proteome</keyword>